<dbReference type="OrthoDB" id="5421909at2759"/>
<feature type="chain" id="PRO_5008101528" evidence="2">
    <location>
        <begin position="20"/>
        <end position="200"/>
    </location>
</feature>
<dbReference type="AlphaFoldDB" id="A0A179FCU8"/>
<name>A0A179FCU8_METCM</name>
<dbReference type="InterPro" id="IPR008972">
    <property type="entry name" value="Cupredoxin"/>
</dbReference>
<dbReference type="InterPro" id="IPR052953">
    <property type="entry name" value="Ser-rich/MCO-related"/>
</dbReference>
<accession>A0A179FCU8</accession>
<dbReference type="EMBL" id="LSBJ02000006">
    <property type="protein sequence ID" value="OAQ63111.1"/>
    <property type="molecule type" value="Genomic_DNA"/>
</dbReference>
<dbReference type="GeneID" id="28851612"/>
<evidence type="ECO:0000256" key="2">
    <source>
        <dbReference type="SAM" id="SignalP"/>
    </source>
</evidence>
<dbReference type="STRING" id="1380566.A0A179FCU8"/>
<dbReference type="PANTHER" id="PTHR34883:SF15">
    <property type="entry name" value="EXTRACELLULAR SERINE-RICH PROTEIN"/>
    <property type="match status" value="1"/>
</dbReference>
<evidence type="ECO:0000313" key="4">
    <source>
        <dbReference type="Proteomes" id="UP000078397"/>
    </source>
</evidence>
<keyword evidence="2" id="KW-0732">Signal</keyword>
<sequence>MPSFMYSLAVASLAVMALADTIKITAQSDNSFNPNSVTAKQGDILEFHFQPQNHSVVAGDYKYPCSPLPIGSGFFSGFKGVEKGEADKVFRVTIANTDPIVFYSSQGDECPKGMVGIVNPNDKETLDDYKKRAGALARGVTPGQSTYGGELAGNTAPSPTGSKNNDKDNKDGKDGKSAAGTLPIPLLTLVTSLGAIIFTA</sequence>
<proteinExistence type="predicted"/>
<evidence type="ECO:0000313" key="3">
    <source>
        <dbReference type="EMBL" id="OAQ63111.1"/>
    </source>
</evidence>
<comment type="caution">
    <text evidence="3">The sequence shown here is derived from an EMBL/GenBank/DDBJ whole genome shotgun (WGS) entry which is preliminary data.</text>
</comment>
<dbReference type="Gene3D" id="2.60.40.420">
    <property type="entry name" value="Cupredoxins - blue copper proteins"/>
    <property type="match status" value="1"/>
</dbReference>
<keyword evidence="4" id="KW-1185">Reference proteome</keyword>
<reference evidence="3 4" key="1">
    <citation type="journal article" date="2016" name="PLoS Pathog.">
        <title>Biosynthesis of antibiotic leucinostatins in bio-control fungus Purpureocillium lilacinum and their inhibition on phytophthora revealed by genome mining.</title>
        <authorList>
            <person name="Wang G."/>
            <person name="Liu Z."/>
            <person name="Lin R."/>
            <person name="Li E."/>
            <person name="Mao Z."/>
            <person name="Ling J."/>
            <person name="Yang Y."/>
            <person name="Yin W.B."/>
            <person name="Xie B."/>
        </authorList>
    </citation>
    <scope>NUCLEOTIDE SEQUENCE [LARGE SCALE GENOMIC DNA]</scope>
    <source>
        <strain evidence="3">170</strain>
    </source>
</reference>
<feature type="region of interest" description="Disordered" evidence="1">
    <location>
        <begin position="140"/>
        <end position="178"/>
    </location>
</feature>
<organism evidence="3 4">
    <name type="scientific">Pochonia chlamydosporia 170</name>
    <dbReference type="NCBI Taxonomy" id="1380566"/>
    <lineage>
        <taxon>Eukaryota</taxon>
        <taxon>Fungi</taxon>
        <taxon>Dikarya</taxon>
        <taxon>Ascomycota</taxon>
        <taxon>Pezizomycotina</taxon>
        <taxon>Sordariomycetes</taxon>
        <taxon>Hypocreomycetidae</taxon>
        <taxon>Hypocreales</taxon>
        <taxon>Clavicipitaceae</taxon>
        <taxon>Pochonia</taxon>
    </lineage>
</organism>
<feature type="signal peptide" evidence="2">
    <location>
        <begin position="1"/>
        <end position="19"/>
    </location>
</feature>
<feature type="compositionally biased region" description="Basic and acidic residues" evidence="1">
    <location>
        <begin position="164"/>
        <end position="176"/>
    </location>
</feature>
<dbReference type="SUPFAM" id="SSF49503">
    <property type="entry name" value="Cupredoxins"/>
    <property type="match status" value="1"/>
</dbReference>
<dbReference type="CDD" id="cd00920">
    <property type="entry name" value="Cupredoxin"/>
    <property type="match status" value="1"/>
</dbReference>
<dbReference type="Proteomes" id="UP000078397">
    <property type="component" value="Unassembled WGS sequence"/>
</dbReference>
<protein>
    <submittedName>
        <fullName evidence="3">Extracellular serine-rich protein</fullName>
    </submittedName>
</protein>
<dbReference type="RefSeq" id="XP_018140691.1">
    <property type="nucleotide sequence ID" value="XM_018287618.1"/>
</dbReference>
<dbReference type="PANTHER" id="PTHR34883">
    <property type="entry name" value="SERINE-RICH PROTEIN, PUTATIVE-RELATED-RELATED"/>
    <property type="match status" value="1"/>
</dbReference>
<dbReference type="KEGG" id="pchm:VFPPC_09014"/>
<evidence type="ECO:0000256" key="1">
    <source>
        <dbReference type="SAM" id="MobiDB-lite"/>
    </source>
</evidence>
<gene>
    <name evidence="3" type="ORF">VFPPC_09014</name>
</gene>